<evidence type="ECO:0008006" key="4">
    <source>
        <dbReference type="Google" id="ProtNLM"/>
    </source>
</evidence>
<evidence type="ECO:0000313" key="2">
    <source>
        <dbReference type="EMBL" id="KAK5095050.1"/>
    </source>
</evidence>
<feature type="compositionally biased region" description="Pro residues" evidence="1">
    <location>
        <begin position="1"/>
        <end position="10"/>
    </location>
</feature>
<evidence type="ECO:0000256" key="1">
    <source>
        <dbReference type="SAM" id="MobiDB-lite"/>
    </source>
</evidence>
<feature type="compositionally biased region" description="Polar residues" evidence="1">
    <location>
        <begin position="32"/>
        <end position="43"/>
    </location>
</feature>
<reference evidence="2 3" key="1">
    <citation type="submission" date="2023-08" db="EMBL/GenBank/DDBJ databases">
        <title>Black Yeasts Isolated from many extreme environments.</title>
        <authorList>
            <person name="Coleine C."/>
            <person name="Stajich J.E."/>
            <person name="Selbmann L."/>
        </authorList>
    </citation>
    <scope>NUCLEOTIDE SEQUENCE [LARGE SCALE GENOMIC DNA]</scope>
    <source>
        <strain evidence="2 3">CCFEE 5885</strain>
    </source>
</reference>
<gene>
    <name evidence="2" type="ORF">LTR24_003267</name>
</gene>
<name>A0ABR0KFF4_9EURO</name>
<sequence length="115" mass="12662">MEGQSPPAPSPSSDAQSRHEHQQDTPPPQPRADNTTQPTQPLRKTSYWPPPEAFFVGNCDSATCTHGGKAITLADKRFRHGCGAIFHLGYAQRYEGRENPACPSCRESIDNVRSE</sequence>
<organism evidence="2 3">
    <name type="scientific">Lithohypha guttulata</name>
    <dbReference type="NCBI Taxonomy" id="1690604"/>
    <lineage>
        <taxon>Eukaryota</taxon>
        <taxon>Fungi</taxon>
        <taxon>Dikarya</taxon>
        <taxon>Ascomycota</taxon>
        <taxon>Pezizomycotina</taxon>
        <taxon>Eurotiomycetes</taxon>
        <taxon>Chaetothyriomycetidae</taxon>
        <taxon>Chaetothyriales</taxon>
        <taxon>Trichomeriaceae</taxon>
        <taxon>Lithohypha</taxon>
    </lineage>
</organism>
<proteinExistence type="predicted"/>
<comment type="caution">
    <text evidence="2">The sequence shown here is derived from an EMBL/GenBank/DDBJ whole genome shotgun (WGS) entry which is preliminary data.</text>
</comment>
<accession>A0ABR0KFF4</accession>
<keyword evidence="3" id="KW-1185">Reference proteome</keyword>
<dbReference type="EMBL" id="JAVRRG010000030">
    <property type="protein sequence ID" value="KAK5095050.1"/>
    <property type="molecule type" value="Genomic_DNA"/>
</dbReference>
<dbReference type="Proteomes" id="UP001345013">
    <property type="component" value="Unassembled WGS sequence"/>
</dbReference>
<evidence type="ECO:0000313" key="3">
    <source>
        <dbReference type="Proteomes" id="UP001345013"/>
    </source>
</evidence>
<feature type="region of interest" description="Disordered" evidence="1">
    <location>
        <begin position="1"/>
        <end position="49"/>
    </location>
</feature>
<protein>
    <recommendedName>
        <fullName evidence="4">RING-type domain-containing protein</fullName>
    </recommendedName>
</protein>